<dbReference type="EMBL" id="NPDV01000002">
    <property type="protein sequence ID" value="PJZ54813.1"/>
    <property type="molecule type" value="Genomic_DNA"/>
</dbReference>
<sequence length="85" mass="10187">MPFIPIGLSRTRQFLVHRKILFRTLISFGRIEISTVFISRAIFILLFQNEEYNFIPTKGKPSKRTFFAYYIFERRKPDKTRLPTA</sequence>
<evidence type="ECO:0000313" key="1">
    <source>
        <dbReference type="EMBL" id="PJZ54813.1"/>
    </source>
</evidence>
<evidence type="ECO:0000313" key="2">
    <source>
        <dbReference type="EMBL" id="PJZ59995.1"/>
    </source>
</evidence>
<gene>
    <name evidence="2" type="ORF">CH376_20755</name>
    <name evidence="1" type="ORF">CH380_03635</name>
</gene>
<dbReference type="AlphaFoldDB" id="A0A2M9YTF1"/>
<proteinExistence type="predicted"/>
<dbReference type="EMBL" id="NPDU01000084">
    <property type="protein sequence ID" value="PJZ59995.1"/>
    <property type="molecule type" value="Genomic_DNA"/>
</dbReference>
<keyword evidence="3" id="KW-1185">Reference proteome</keyword>
<accession>A0A2M9YTF1</accession>
<protein>
    <submittedName>
        <fullName evidence="1">Uncharacterized protein</fullName>
    </submittedName>
</protein>
<comment type="caution">
    <text evidence="1">The sequence shown here is derived from an EMBL/GenBank/DDBJ whole genome shotgun (WGS) entry which is preliminary data.</text>
</comment>
<dbReference type="Proteomes" id="UP000232188">
    <property type="component" value="Unassembled WGS sequence"/>
</dbReference>
<evidence type="ECO:0000313" key="4">
    <source>
        <dbReference type="Proteomes" id="UP000232188"/>
    </source>
</evidence>
<name>A0A2M9YTF1_9LEPT</name>
<evidence type="ECO:0000313" key="3">
    <source>
        <dbReference type="Proteomes" id="UP000232149"/>
    </source>
</evidence>
<organism evidence="1 4">
    <name type="scientific">Leptospira adleri</name>
    <dbReference type="NCBI Taxonomy" id="2023186"/>
    <lineage>
        <taxon>Bacteria</taxon>
        <taxon>Pseudomonadati</taxon>
        <taxon>Spirochaetota</taxon>
        <taxon>Spirochaetia</taxon>
        <taxon>Leptospirales</taxon>
        <taxon>Leptospiraceae</taxon>
        <taxon>Leptospira</taxon>
    </lineage>
</organism>
<dbReference type="Proteomes" id="UP000232149">
    <property type="component" value="Unassembled WGS sequence"/>
</dbReference>
<reference evidence="3 4" key="1">
    <citation type="submission" date="2017-07" db="EMBL/GenBank/DDBJ databases">
        <title>Leptospira spp. isolated from tropical soils.</title>
        <authorList>
            <person name="Thibeaux R."/>
            <person name="Iraola G."/>
            <person name="Ferres I."/>
            <person name="Bierque E."/>
            <person name="Girault D."/>
            <person name="Soupe-Gilbert M.-E."/>
            <person name="Picardeau M."/>
            <person name="Goarant C."/>
        </authorList>
    </citation>
    <scope>NUCLEOTIDE SEQUENCE [LARGE SCALE GENOMIC DNA]</scope>
    <source>
        <strain evidence="1 4">FH2-B-C1</strain>
        <strain evidence="2 3">FH2-B-D1</strain>
    </source>
</reference>